<accession>A0A0B4X244</accession>
<evidence type="ECO:0000313" key="7">
    <source>
        <dbReference type="EMBL" id="AJD40598.1"/>
    </source>
</evidence>
<sequence>MALSEGIFKIMTADIVHGKAATGEPRIEILLVGMNGDLRGKQIPLDAQKKIWEGEVRLPCSTQSLDIWGDDNDDITGLSLTIGDPDGNCIADERSLAPMPWAAPEGSMQVLATMHEFDGSPSFMDPRAILAAVLKRYEERGLTPVVATELEFYVMEQDWRDTGRPSPPKSLTYRGEPNGFQLYDMSAVDALDDYLQTVRAYAKAQNLPAEATTAEFGPGQFEINLLHRPDALAAADDCIYLKRIAEQAARKHGLKSTCMAKPYSEHAGSGLHVHASVVDRQGRNILDAKGGEPKRLKSACAGMLNTMREAQLIFAPFANSYRRFQPRSFAPIDLTWGTGHRGTAIRIPDTYGPAARIEHRVAGADANPYLLLSAILGGMLLGLDDDLDPGVETTPSHVPENTARLTHDFLTAVEAFRASPFIADIFGERYQKLYGDTKYKEAITYLRTVSDFDYQTYLPRV</sequence>
<dbReference type="KEGG" id="rga:RGR602_CH01240"/>
<gene>
    <name evidence="7" type="ORF">RGR602_CH01240</name>
</gene>
<dbReference type="GO" id="GO:0006542">
    <property type="term" value="P:glutamine biosynthetic process"/>
    <property type="evidence" value="ECO:0007669"/>
    <property type="project" value="InterPro"/>
</dbReference>
<feature type="domain" description="GS catalytic" evidence="6">
    <location>
        <begin position="126"/>
        <end position="461"/>
    </location>
</feature>
<dbReference type="SMART" id="SM01230">
    <property type="entry name" value="Gln-synt_C"/>
    <property type="match status" value="1"/>
</dbReference>
<comment type="cofactor">
    <cofactor evidence="1">
        <name>Mg(2+)</name>
        <dbReference type="ChEBI" id="CHEBI:18420"/>
    </cofactor>
</comment>
<evidence type="ECO:0000313" key="8">
    <source>
        <dbReference type="Proteomes" id="UP000031368"/>
    </source>
</evidence>
<dbReference type="InterPro" id="IPR008146">
    <property type="entry name" value="Gln_synth_cat_dom"/>
</dbReference>
<dbReference type="EMBL" id="CP006877">
    <property type="protein sequence ID" value="AJD40598.1"/>
    <property type="molecule type" value="Genomic_DNA"/>
</dbReference>
<dbReference type="HOGENOM" id="CLU_017290_0_0_5"/>
<name>A0A0B4X244_9HYPH</name>
<keyword evidence="3" id="KW-0460">Magnesium</keyword>
<protein>
    <submittedName>
        <fullName evidence="7">Glutamine synthetase GlnA-like protein</fullName>
        <ecNumber evidence="7">6.3.1.2</ecNumber>
    </submittedName>
</protein>
<evidence type="ECO:0000256" key="5">
    <source>
        <dbReference type="RuleBase" id="RU000384"/>
    </source>
</evidence>
<evidence type="ECO:0000256" key="1">
    <source>
        <dbReference type="ARBA" id="ARBA00001946"/>
    </source>
</evidence>
<dbReference type="Gene3D" id="3.30.590.10">
    <property type="entry name" value="Glutamine synthetase/guanido kinase, catalytic domain"/>
    <property type="match status" value="1"/>
</dbReference>
<dbReference type="Pfam" id="PF00120">
    <property type="entry name" value="Gln-synt_C"/>
    <property type="match status" value="1"/>
</dbReference>
<dbReference type="AlphaFoldDB" id="A0A0B4X244"/>
<dbReference type="PROSITE" id="PS51987">
    <property type="entry name" value="GS_CATALYTIC"/>
    <property type="match status" value="1"/>
</dbReference>
<dbReference type="SUPFAM" id="SSF54368">
    <property type="entry name" value="Glutamine synthetase, N-terminal domain"/>
    <property type="match status" value="1"/>
</dbReference>
<organism evidence="7 8">
    <name type="scientific">Rhizobium gallicum bv. gallicum R602sp</name>
    <dbReference type="NCBI Taxonomy" id="1041138"/>
    <lineage>
        <taxon>Bacteria</taxon>
        <taxon>Pseudomonadati</taxon>
        <taxon>Pseudomonadota</taxon>
        <taxon>Alphaproteobacteria</taxon>
        <taxon>Hyphomicrobiales</taxon>
        <taxon>Rhizobiaceae</taxon>
        <taxon>Rhizobium/Agrobacterium group</taxon>
        <taxon>Rhizobium</taxon>
    </lineage>
</organism>
<comment type="similarity">
    <text evidence="4 5">Belongs to the glutamine synthetase family.</text>
</comment>
<evidence type="ECO:0000256" key="4">
    <source>
        <dbReference type="PROSITE-ProRule" id="PRU01331"/>
    </source>
</evidence>
<dbReference type="GO" id="GO:0006598">
    <property type="term" value="P:polyamine catabolic process"/>
    <property type="evidence" value="ECO:0007669"/>
    <property type="project" value="TreeGrafter"/>
</dbReference>
<dbReference type="InterPro" id="IPR036651">
    <property type="entry name" value="Gln_synt_N_sf"/>
</dbReference>
<dbReference type="SUPFAM" id="SSF55931">
    <property type="entry name" value="Glutamine synthetase/guanido kinase"/>
    <property type="match status" value="1"/>
</dbReference>
<dbReference type="PROSITE" id="PS00181">
    <property type="entry name" value="GLNA_ATP"/>
    <property type="match status" value="1"/>
</dbReference>
<dbReference type="PANTHER" id="PTHR43785">
    <property type="entry name" value="GAMMA-GLUTAMYLPUTRESCINE SYNTHETASE"/>
    <property type="match status" value="1"/>
</dbReference>
<evidence type="ECO:0000256" key="2">
    <source>
        <dbReference type="ARBA" id="ARBA00022598"/>
    </source>
</evidence>
<reference evidence="7 8" key="1">
    <citation type="submission" date="2013-11" db="EMBL/GenBank/DDBJ databases">
        <title>Complete genome sequence of Rhizobium gallicum bv. gallicum R602.</title>
        <authorList>
            <person name="Bustos P."/>
            <person name="Santamaria R.I."/>
            <person name="Lozano L."/>
            <person name="Acosta J.L."/>
            <person name="Ormeno-Orrillo E."/>
            <person name="Rogel M.A."/>
            <person name="Romero D."/>
            <person name="Cevallos M.A."/>
            <person name="Martinez-Romero E."/>
            <person name="Gonzalez V."/>
        </authorList>
    </citation>
    <scope>NUCLEOTIDE SEQUENCE [LARGE SCALE GENOMIC DNA]</scope>
    <source>
        <strain evidence="7 8">R602</strain>
    </source>
</reference>
<evidence type="ECO:0000256" key="3">
    <source>
        <dbReference type="ARBA" id="ARBA00022842"/>
    </source>
</evidence>
<dbReference type="EC" id="6.3.1.2" evidence="7"/>
<dbReference type="Proteomes" id="UP000031368">
    <property type="component" value="Chromosome"/>
</dbReference>
<dbReference type="InterPro" id="IPR027303">
    <property type="entry name" value="Gln_synth_gly_rich_site"/>
</dbReference>
<dbReference type="PANTHER" id="PTHR43785:SF12">
    <property type="entry name" value="TYPE-1 GLUTAMINE SYNTHETASE 2"/>
    <property type="match status" value="1"/>
</dbReference>
<dbReference type="InterPro" id="IPR014746">
    <property type="entry name" value="Gln_synth/guanido_kin_cat_dom"/>
</dbReference>
<evidence type="ECO:0000259" key="6">
    <source>
        <dbReference type="PROSITE" id="PS51987"/>
    </source>
</evidence>
<dbReference type="GO" id="GO:0004356">
    <property type="term" value="F:glutamine synthetase activity"/>
    <property type="evidence" value="ECO:0007669"/>
    <property type="project" value="UniProtKB-EC"/>
</dbReference>
<keyword evidence="2 7" id="KW-0436">Ligase</keyword>
<proteinExistence type="inferred from homology"/>
<keyword evidence="8" id="KW-1185">Reference proteome</keyword>
<dbReference type="RefSeq" id="WP_407692040.1">
    <property type="nucleotide sequence ID" value="NZ_CP006877.1"/>
</dbReference>